<dbReference type="PANTHER" id="PTHR46399">
    <property type="entry name" value="B30.2/SPRY DOMAIN-CONTAINING PROTEIN"/>
    <property type="match status" value="1"/>
</dbReference>
<dbReference type="GO" id="GO:0034704">
    <property type="term" value="C:calcium channel complex"/>
    <property type="evidence" value="ECO:0007669"/>
    <property type="project" value="TreeGrafter"/>
</dbReference>
<sequence length="62" mass="7166">MSKVLFGLHMIDHPQQQQKGVYRSCVSTQRKRAVLSCFRQASLHSLPRLQNRKQIEIAGRGF</sequence>
<dbReference type="GO" id="GO:0042383">
    <property type="term" value="C:sarcolemma"/>
    <property type="evidence" value="ECO:0007669"/>
    <property type="project" value="TreeGrafter"/>
</dbReference>
<dbReference type="GO" id="GO:0005219">
    <property type="term" value="F:ryanodine-sensitive calcium-release channel activity"/>
    <property type="evidence" value="ECO:0007669"/>
    <property type="project" value="TreeGrafter"/>
</dbReference>
<reference evidence="1" key="1">
    <citation type="submission" date="2025-08" db="UniProtKB">
        <authorList>
            <consortium name="RefSeq"/>
        </authorList>
    </citation>
    <scope>IDENTIFICATION</scope>
    <source>
        <tissue evidence="1">Whole insect</tissue>
    </source>
</reference>
<gene>
    <name evidence="1" type="primary">LOC114339232</name>
</gene>
<dbReference type="InterPro" id="IPR015925">
    <property type="entry name" value="Ryanodine_IP3_receptor"/>
</dbReference>
<dbReference type="GO" id="GO:0030018">
    <property type="term" value="C:Z disc"/>
    <property type="evidence" value="ECO:0007669"/>
    <property type="project" value="TreeGrafter"/>
</dbReference>
<dbReference type="GO" id="GO:0014808">
    <property type="term" value="P:release of sequestered calcium ion into cytosol by sarcoplasmic reticulum"/>
    <property type="evidence" value="ECO:0007669"/>
    <property type="project" value="TreeGrafter"/>
</dbReference>
<organism evidence="1">
    <name type="scientific">Diabrotica virgifera virgifera</name>
    <name type="common">western corn rootworm</name>
    <dbReference type="NCBI Taxonomy" id="50390"/>
    <lineage>
        <taxon>Eukaryota</taxon>
        <taxon>Metazoa</taxon>
        <taxon>Ecdysozoa</taxon>
        <taxon>Arthropoda</taxon>
        <taxon>Hexapoda</taxon>
        <taxon>Insecta</taxon>
        <taxon>Pterygota</taxon>
        <taxon>Neoptera</taxon>
        <taxon>Endopterygota</taxon>
        <taxon>Coleoptera</taxon>
        <taxon>Polyphaga</taxon>
        <taxon>Cucujiformia</taxon>
        <taxon>Chrysomeloidea</taxon>
        <taxon>Chrysomelidae</taxon>
        <taxon>Galerucinae</taxon>
        <taxon>Diabroticina</taxon>
        <taxon>Diabroticites</taxon>
        <taxon>Diabrotica</taxon>
    </lineage>
</organism>
<dbReference type="GO" id="GO:0005790">
    <property type="term" value="C:smooth endoplasmic reticulum"/>
    <property type="evidence" value="ECO:0007669"/>
    <property type="project" value="TreeGrafter"/>
</dbReference>
<dbReference type="RefSeq" id="XP_028145653.1">
    <property type="nucleotide sequence ID" value="XM_028289852.1"/>
</dbReference>
<evidence type="ECO:0000313" key="1">
    <source>
        <dbReference type="RefSeq" id="XP_028145653.1"/>
    </source>
</evidence>
<dbReference type="PANTHER" id="PTHR46399:SF8">
    <property type="entry name" value="B30.2_SPRY DOMAIN-CONTAINING PROTEIN"/>
    <property type="match status" value="1"/>
</dbReference>
<proteinExistence type="predicted"/>
<dbReference type="GO" id="GO:0006941">
    <property type="term" value="P:striated muscle contraction"/>
    <property type="evidence" value="ECO:0007669"/>
    <property type="project" value="TreeGrafter"/>
</dbReference>
<dbReference type="GO" id="GO:0033017">
    <property type="term" value="C:sarcoplasmic reticulum membrane"/>
    <property type="evidence" value="ECO:0007669"/>
    <property type="project" value="TreeGrafter"/>
</dbReference>
<name>A0A6P7GKB0_DIAVI</name>
<dbReference type="AlphaFoldDB" id="A0A6P7GKB0"/>
<protein>
    <submittedName>
        <fullName evidence="1">Ryanodine receptor-like isoform X2</fullName>
    </submittedName>
</protein>
<accession>A0A6P7GKB0</accession>